<feature type="transmembrane region" description="Helical" evidence="19">
    <location>
        <begin position="179"/>
        <end position="204"/>
    </location>
</feature>
<reference evidence="20 21" key="1">
    <citation type="submission" date="2022-05" db="EMBL/GenBank/DDBJ databases">
        <title>Genome Sequencing of Bee-Associated Microbes.</title>
        <authorList>
            <person name="Dunlap C."/>
        </authorList>
    </citation>
    <scope>NUCLEOTIDE SEQUENCE [LARGE SCALE GENOMIC DNA]</scope>
    <source>
        <strain evidence="20 21">NRRL NRS-1438</strain>
    </source>
</reference>
<evidence type="ECO:0000313" key="21">
    <source>
        <dbReference type="Proteomes" id="UP001207626"/>
    </source>
</evidence>
<dbReference type="EC" id="2.7.8.26" evidence="5 19"/>
<evidence type="ECO:0000256" key="13">
    <source>
        <dbReference type="ARBA" id="ARBA00023136"/>
    </source>
</evidence>
<evidence type="ECO:0000256" key="18">
    <source>
        <dbReference type="ARBA" id="ARBA00049504"/>
    </source>
</evidence>
<dbReference type="HAMAP" id="MF_00719">
    <property type="entry name" value="CobS"/>
    <property type="match status" value="1"/>
</dbReference>
<comment type="similarity">
    <text evidence="4 19">Belongs to the CobS family.</text>
</comment>
<gene>
    <name evidence="19 20" type="primary">cobS</name>
    <name evidence="20" type="ORF">M5X09_15075</name>
</gene>
<comment type="pathway">
    <text evidence="3 19">Cofactor biosynthesis; adenosylcobalamin biosynthesis; adenosylcobalamin from cob(II)yrinate a,c-diamide: step 7/7.</text>
</comment>
<feature type="transmembrane region" description="Helical" evidence="19">
    <location>
        <begin position="36"/>
        <end position="60"/>
    </location>
</feature>
<comment type="function">
    <text evidence="14 19">Joins adenosylcobinamide-GDP and alpha-ribazole to generate adenosylcobalamin (Ado-cobalamin). Also synthesizes adenosylcobalamin 5'-phosphate from adenosylcobinamide-GDP and alpha-ribazole 5'-phosphate.</text>
</comment>
<evidence type="ECO:0000256" key="10">
    <source>
        <dbReference type="ARBA" id="ARBA00022692"/>
    </source>
</evidence>
<dbReference type="GO" id="GO:0051073">
    <property type="term" value="F:adenosylcobinamide-GDP ribazoletransferase activity"/>
    <property type="evidence" value="ECO:0007669"/>
    <property type="project" value="UniProtKB-EC"/>
</dbReference>
<keyword evidence="9 19" id="KW-0808">Transferase</keyword>
<keyword evidence="21" id="KW-1185">Reference proteome</keyword>
<comment type="subcellular location">
    <subcellularLocation>
        <location evidence="2 19">Cell membrane</location>
        <topology evidence="2 19">Multi-pass membrane protein</topology>
    </subcellularLocation>
</comment>
<feature type="transmembrane region" description="Helical" evidence="19">
    <location>
        <begin position="66"/>
        <end position="89"/>
    </location>
</feature>
<evidence type="ECO:0000256" key="3">
    <source>
        <dbReference type="ARBA" id="ARBA00004663"/>
    </source>
</evidence>
<dbReference type="PANTHER" id="PTHR34148:SF1">
    <property type="entry name" value="ADENOSYLCOBINAMIDE-GDP RIBAZOLETRANSFERASE"/>
    <property type="match status" value="1"/>
</dbReference>
<evidence type="ECO:0000256" key="16">
    <source>
        <dbReference type="ARBA" id="ARBA00032853"/>
    </source>
</evidence>
<dbReference type="PANTHER" id="PTHR34148">
    <property type="entry name" value="ADENOSYLCOBINAMIDE-GDP RIBAZOLETRANSFERASE"/>
    <property type="match status" value="1"/>
</dbReference>
<evidence type="ECO:0000256" key="6">
    <source>
        <dbReference type="ARBA" id="ARBA00015850"/>
    </source>
</evidence>
<keyword evidence="12 19" id="KW-1133">Transmembrane helix</keyword>
<dbReference type="RefSeq" id="WP_087435674.1">
    <property type="nucleotide sequence ID" value="NZ_JAMDLV010000019.1"/>
</dbReference>
<dbReference type="EMBL" id="JAMDLW010000020">
    <property type="protein sequence ID" value="MCY9520978.1"/>
    <property type="molecule type" value="Genomic_DNA"/>
</dbReference>
<feature type="transmembrane region" description="Helical" evidence="19">
    <location>
        <begin position="224"/>
        <end position="245"/>
    </location>
</feature>
<sequence length="280" mass="30261">MKQWLQAFVAAMQFLTRIPVPVNVPFTNEVLKRSTFFFPWAGCIIGVLIWGAGVGLQLVLPSGPAAALTLALAVALTGGLHMDGLMDTADGVLSHRSRERMLEIMKDSRVGAMGVIICVLVLLLKWSLISSLMTDGAWQLWLVVPFIWSRAAMVWAMTNEPYARAESGLGGYFQGLHRGHLLGAGFSAFLLSLVIVYITVSMPLDLSGRSASFTALSAYAVHPWWLLMAAPVLGLAAVWSCSSYLSKKLGGLTGDTYGAMNELTETVLLLLLVLMTGWKG</sequence>
<dbReference type="InterPro" id="IPR003805">
    <property type="entry name" value="CobS"/>
</dbReference>
<name>A0ABT4DY18_9BACL</name>
<dbReference type="Proteomes" id="UP001207626">
    <property type="component" value="Unassembled WGS sequence"/>
</dbReference>
<keyword evidence="13 19" id="KW-0472">Membrane</keyword>
<evidence type="ECO:0000256" key="17">
    <source>
        <dbReference type="ARBA" id="ARBA00048623"/>
    </source>
</evidence>
<evidence type="ECO:0000256" key="8">
    <source>
        <dbReference type="ARBA" id="ARBA00022573"/>
    </source>
</evidence>
<evidence type="ECO:0000256" key="1">
    <source>
        <dbReference type="ARBA" id="ARBA00001946"/>
    </source>
</evidence>
<keyword evidence="11 19" id="KW-0460">Magnesium</keyword>
<feature type="transmembrane region" description="Helical" evidence="19">
    <location>
        <begin position="110"/>
        <end position="128"/>
    </location>
</feature>
<evidence type="ECO:0000256" key="11">
    <source>
        <dbReference type="ARBA" id="ARBA00022842"/>
    </source>
</evidence>
<evidence type="ECO:0000313" key="20">
    <source>
        <dbReference type="EMBL" id="MCY9520978.1"/>
    </source>
</evidence>
<comment type="cofactor">
    <cofactor evidence="1 19">
        <name>Mg(2+)</name>
        <dbReference type="ChEBI" id="CHEBI:18420"/>
    </cofactor>
</comment>
<evidence type="ECO:0000256" key="4">
    <source>
        <dbReference type="ARBA" id="ARBA00010561"/>
    </source>
</evidence>
<comment type="catalytic activity">
    <reaction evidence="17 19">
        <text>alpha-ribazole + adenosylcob(III)inamide-GDP = adenosylcob(III)alamin + GMP + H(+)</text>
        <dbReference type="Rhea" id="RHEA:16049"/>
        <dbReference type="ChEBI" id="CHEBI:10329"/>
        <dbReference type="ChEBI" id="CHEBI:15378"/>
        <dbReference type="ChEBI" id="CHEBI:18408"/>
        <dbReference type="ChEBI" id="CHEBI:58115"/>
        <dbReference type="ChEBI" id="CHEBI:60487"/>
        <dbReference type="EC" id="2.7.8.26"/>
    </reaction>
</comment>
<feature type="transmembrane region" description="Helical" evidence="19">
    <location>
        <begin position="140"/>
        <end position="158"/>
    </location>
</feature>
<feature type="transmembrane region" description="Helical" evidence="19">
    <location>
        <begin position="257"/>
        <end position="278"/>
    </location>
</feature>
<proteinExistence type="inferred from homology"/>
<evidence type="ECO:0000256" key="2">
    <source>
        <dbReference type="ARBA" id="ARBA00004651"/>
    </source>
</evidence>
<accession>A0ABT4DY18</accession>
<comment type="caution">
    <text evidence="20">The sequence shown here is derived from an EMBL/GenBank/DDBJ whole genome shotgun (WGS) entry which is preliminary data.</text>
</comment>
<evidence type="ECO:0000256" key="12">
    <source>
        <dbReference type="ARBA" id="ARBA00022989"/>
    </source>
</evidence>
<dbReference type="Pfam" id="PF02654">
    <property type="entry name" value="CobS"/>
    <property type="match status" value="1"/>
</dbReference>
<evidence type="ECO:0000256" key="5">
    <source>
        <dbReference type="ARBA" id="ARBA00013200"/>
    </source>
</evidence>
<organism evidence="20 21">
    <name type="scientific">Paenibacillus apiarius</name>
    <dbReference type="NCBI Taxonomy" id="46240"/>
    <lineage>
        <taxon>Bacteria</taxon>
        <taxon>Bacillati</taxon>
        <taxon>Bacillota</taxon>
        <taxon>Bacilli</taxon>
        <taxon>Bacillales</taxon>
        <taxon>Paenibacillaceae</taxon>
        <taxon>Paenibacillus</taxon>
    </lineage>
</organism>
<dbReference type="NCBIfam" id="TIGR00317">
    <property type="entry name" value="cobS"/>
    <property type="match status" value="1"/>
</dbReference>
<evidence type="ECO:0000256" key="9">
    <source>
        <dbReference type="ARBA" id="ARBA00022679"/>
    </source>
</evidence>
<evidence type="ECO:0000256" key="14">
    <source>
        <dbReference type="ARBA" id="ARBA00025228"/>
    </source>
</evidence>
<keyword evidence="7 19" id="KW-1003">Cell membrane</keyword>
<protein>
    <recommendedName>
        <fullName evidence="6 19">Adenosylcobinamide-GDP ribazoletransferase</fullName>
        <ecNumber evidence="5 19">2.7.8.26</ecNumber>
    </recommendedName>
    <alternativeName>
        <fullName evidence="16 19">Cobalamin synthase</fullName>
    </alternativeName>
    <alternativeName>
        <fullName evidence="15 19">Cobalamin-5'-phosphate synthase</fullName>
    </alternativeName>
</protein>
<evidence type="ECO:0000256" key="19">
    <source>
        <dbReference type="HAMAP-Rule" id="MF_00719"/>
    </source>
</evidence>
<comment type="catalytic activity">
    <reaction evidence="18 19">
        <text>alpha-ribazole 5'-phosphate + adenosylcob(III)inamide-GDP = adenosylcob(III)alamin 5'-phosphate + GMP + H(+)</text>
        <dbReference type="Rhea" id="RHEA:23560"/>
        <dbReference type="ChEBI" id="CHEBI:15378"/>
        <dbReference type="ChEBI" id="CHEBI:57918"/>
        <dbReference type="ChEBI" id="CHEBI:58115"/>
        <dbReference type="ChEBI" id="CHEBI:60487"/>
        <dbReference type="ChEBI" id="CHEBI:60493"/>
        <dbReference type="EC" id="2.7.8.26"/>
    </reaction>
</comment>
<evidence type="ECO:0000256" key="15">
    <source>
        <dbReference type="ARBA" id="ARBA00032605"/>
    </source>
</evidence>
<evidence type="ECO:0000256" key="7">
    <source>
        <dbReference type="ARBA" id="ARBA00022475"/>
    </source>
</evidence>
<keyword evidence="10 19" id="KW-0812">Transmembrane</keyword>
<keyword evidence="8 19" id="KW-0169">Cobalamin biosynthesis</keyword>